<dbReference type="InterPro" id="IPR028082">
    <property type="entry name" value="Peripla_BP_I"/>
</dbReference>
<feature type="chain" id="PRO_5040963626" evidence="4">
    <location>
        <begin position="21"/>
        <end position="326"/>
    </location>
</feature>
<keyword evidence="3 4" id="KW-0732">Signal</keyword>
<dbReference type="InterPro" id="IPR025997">
    <property type="entry name" value="SBP_2_dom"/>
</dbReference>
<gene>
    <name evidence="6" type="ORF">J2Z64_000217</name>
</gene>
<dbReference type="EMBL" id="JAGGMB010000001">
    <property type="protein sequence ID" value="MBP2076006.1"/>
    <property type="molecule type" value="Genomic_DNA"/>
</dbReference>
<dbReference type="GO" id="GO:0030246">
    <property type="term" value="F:carbohydrate binding"/>
    <property type="evidence" value="ECO:0007669"/>
    <property type="project" value="UniProtKB-ARBA"/>
</dbReference>
<evidence type="ECO:0000313" key="7">
    <source>
        <dbReference type="Proteomes" id="UP001138793"/>
    </source>
</evidence>
<dbReference type="CDD" id="cd01536">
    <property type="entry name" value="PBP1_ABC_sugar_binding-like"/>
    <property type="match status" value="1"/>
</dbReference>
<feature type="domain" description="Periplasmic binding protein" evidence="5">
    <location>
        <begin position="44"/>
        <end position="295"/>
    </location>
</feature>
<dbReference type="SUPFAM" id="SSF53822">
    <property type="entry name" value="Periplasmic binding protein-like I"/>
    <property type="match status" value="1"/>
</dbReference>
<sequence length="326" mass="34889">MRKIKYQLFAIISIALLILAGCNGKGDASSTGENDGNDDGKPNIAVVLKGSDQEYFKLAEQGAKQAFEDFDVNGTFLAASTQTNTTEIINILEDLLIEEPDALVAMPSTEEQTPVLKRYHEKGIPVLLIDTDLDWGDKTTYIGTNNYTAGQEAGKFLASTLSDGDEIAILEGVSGAAVSEQRVKGVEDVMEEEGIKIVASLAADFDRVKAVTTMENILTANPNIKGIFTANDEMAMGAYEVVKSRNLDIPIIGIDGTSDALESISNAGLTATVAQSPYQMGYQGVENALKVVNGETIEKEIDIKIEVLTEENAGDSLVEINAILSK</sequence>
<dbReference type="GO" id="GO:0030313">
    <property type="term" value="C:cell envelope"/>
    <property type="evidence" value="ECO:0007669"/>
    <property type="project" value="UniProtKB-SubCell"/>
</dbReference>
<dbReference type="Proteomes" id="UP001138793">
    <property type="component" value="Unassembled WGS sequence"/>
</dbReference>
<evidence type="ECO:0000256" key="4">
    <source>
        <dbReference type="SAM" id="SignalP"/>
    </source>
</evidence>
<name>A0A9X0YS65_9BACI</name>
<comment type="caution">
    <text evidence="6">The sequence shown here is derived from an EMBL/GenBank/DDBJ whole genome shotgun (WGS) entry which is preliminary data.</text>
</comment>
<evidence type="ECO:0000256" key="2">
    <source>
        <dbReference type="ARBA" id="ARBA00007639"/>
    </source>
</evidence>
<evidence type="ECO:0000259" key="5">
    <source>
        <dbReference type="Pfam" id="PF13407"/>
    </source>
</evidence>
<comment type="subcellular location">
    <subcellularLocation>
        <location evidence="1">Cell envelope</location>
    </subcellularLocation>
</comment>
<dbReference type="OrthoDB" id="6196975at2"/>
<dbReference type="Gene3D" id="3.40.50.2300">
    <property type="match status" value="2"/>
</dbReference>
<dbReference type="PANTHER" id="PTHR46847">
    <property type="entry name" value="D-ALLOSE-BINDING PERIPLASMIC PROTEIN-RELATED"/>
    <property type="match status" value="1"/>
</dbReference>
<organism evidence="6 7">
    <name type="scientific">Oceanobacillus polygoni</name>
    <dbReference type="NCBI Taxonomy" id="1235259"/>
    <lineage>
        <taxon>Bacteria</taxon>
        <taxon>Bacillati</taxon>
        <taxon>Bacillota</taxon>
        <taxon>Bacilli</taxon>
        <taxon>Bacillales</taxon>
        <taxon>Bacillaceae</taxon>
        <taxon>Oceanobacillus</taxon>
    </lineage>
</organism>
<dbReference type="Pfam" id="PF13407">
    <property type="entry name" value="Peripla_BP_4"/>
    <property type="match status" value="1"/>
</dbReference>
<protein>
    <submittedName>
        <fullName evidence="6">Ribose transport system substrate-binding protein</fullName>
    </submittedName>
</protein>
<feature type="signal peptide" evidence="4">
    <location>
        <begin position="1"/>
        <end position="20"/>
    </location>
</feature>
<evidence type="ECO:0000256" key="1">
    <source>
        <dbReference type="ARBA" id="ARBA00004196"/>
    </source>
</evidence>
<evidence type="ECO:0000313" key="6">
    <source>
        <dbReference type="EMBL" id="MBP2076006.1"/>
    </source>
</evidence>
<dbReference type="AlphaFoldDB" id="A0A9X0YS65"/>
<comment type="similarity">
    <text evidence="2">Belongs to the bacterial solute-binding protein 2 family.</text>
</comment>
<dbReference type="PANTHER" id="PTHR46847:SF1">
    <property type="entry name" value="D-ALLOSE-BINDING PERIPLASMIC PROTEIN-RELATED"/>
    <property type="match status" value="1"/>
</dbReference>
<dbReference type="RefSeq" id="WP_149474958.1">
    <property type="nucleotide sequence ID" value="NZ_JAGGMB010000001.1"/>
</dbReference>
<evidence type="ECO:0000256" key="3">
    <source>
        <dbReference type="ARBA" id="ARBA00022729"/>
    </source>
</evidence>
<keyword evidence="7" id="KW-1185">Reference proteome</keyword>
<dbReference type="PROSITE" id="PS51257">
    <property type="entry name" value="PROKAR_LIPOPROTEIN"/>
    <property type="match status" value="1"/>
</dbReference>
<accession>A0A9X0YS65</accession>
<proteinExistence type="inferred from homology"/>
<reference evidence="6" key="1">
    <citation type="submission" date="2021-03" db="EMBL/GenBank/DDBJ databases">
        <title>Genomic Encyclopedia of Type Strains, Phase IV (KMG-IV): sequencing the most valuable type-strain genomes for metagenomic binning, comparative biology and taxonomic classification.</title>
        <authorList>
            <person name="Goeker M."/>
        </authorList>
    </citation>
    <scope>NUCLEOTIDE SEQUENCE</scope>
    <source>
        <strain evidence="6">DSM 107338</strain>
    </source>
</reference>